<dbReference type="Proteomes" id="UP000241193">
    <property type="component" value="Unassembled WGS sequence"/>
</dbReference>
<dbReference type="InterPro" id="IPR035965">
    <property type="entry name" value="PAS-like_dom_sf"/>
</dbReference>
<sequence>MAGEVHPARYCTAAHRAVDAGGSQGDDFDEEEVEMYVSTGIDNTAAPSRSPAPRHHGVPIPSGYVYRARGVSSSAAWTSPTAGNTGARTRHHAVPLPNSALIVLDKYARIRFCSLAAERIFGHRAHEVLGTEVTALIPGLPLRNNTPGYNLAYATFQRGNGLSHCFLGRHASGGEFALDVALATTRLQGKHGLVVALRIARNGGSTGHGGIRNSKHHVTSPPPESRLG</sequence>
<gene>
    <name evidence="3" type="ORF">C8261_09275</name>
</gene>
<dbReference type="AlphaFoldDB" id="A0A2T4IFF0"/>
<dbReference type="NCBIfam" id="TIGR00229">
    <property type="entry name" value="sensory_box"/>
    <property type="match status" value="1"/>
</dbReference>
<proteinExistence type="predicted"/>
<dbReference type="OrthoDB" id="3687827at2"/>
<dbReference type="EMBL" id="PZKC01000006">
    <property type="protein sequence ID" value="PTD96487.1"/>
    <property type="molecule type" value="Genomic_DNA"/>
</dbReference>
<accession>A0A2T4IFF0</accession>
<evidence type="ECO:0000313" key="3">
    <source>
        <dbReference type="EMBL" id="PTD96487.1"/>
    </source>
</evidence>
<reference evidence="3 4" key="2">
    <citation type="submission" date="2018-04" db="EMBL/GenBank/DDBJ databases">
        <title>Thauera lacus sp. nov., isolated from an saline lake in Inner Mongolia, China.</title>
        <authorList>
            <person name="Liang Q.-Y."/>
        </authorList>
    </citation>
    <scope>NUCLEOTIDE SEQUENCE [LARGE SCALE GENOMIC DNA]</scope>
    <source>
        <strain evidence="3 4">D20</strain>
    </source>
</reference>
<evidence type="ECO:0000259" key="2">
    <source>
        <dbReference type="Pfam" id="PF00989"/>
    </source>
</evidence>
<feature type="domain" description="PAS fold" evidence="2">
    <location>
        <begin position="99"/>
        <end position="186"/>
    </location>
</feature>
<dbReference type="Pfam" id="PF00989">
    <property type="entry name" value="PAS"/>
    <property type="match status" value="1"/>
</dbReference>
<feature type="region of interest" description="Disordered" evidence="1">
    <location>
        <begin position="205"/>
        <end position="228"/>
    </location>
</feature>
<protein>
    <recommendedName>
        <fullName evidence="2">PAS fold domain-containing protein</fullName>
    </recommendedName>
</protein>
<dbReference type="Gene3D" id="3.30.450.20">
    <property type="entry name" value="PAS domain"/>
    <property type="match status" value="1"/>
</dbReference>
<evidence type="ECO:0000313" key="4">
    <source>
        <dbReference type="Proteomes" id="UP000241193"/>
    </source>
</evidence>
<keyword evidence="4" id="KW-1185">Reference proteome</keyword>
<organism evidence="3 4">
    <name type="scientific">Pseudothauera lacus</name>
    <dbReference type="NCBI Taxonomy" id="2136175"/>
    <lineage>
        <taxon>Bacteria</taxon>
        <taxon>Pseudomonadati</taxon>
        <taxon>Pseudomonadota</taxon>
        <taxon>Betaproteobacteria</taxon>
        <taxon>Rhodocyclales</taxon>
        <taxon>Zoogloeaceae</taxon>
        <taxon>Pseudothauera</taxon>
    </lineage>
</organism>
<evidence type="ECO:0000256" key="1">
    <source>
        <dbReference type="SAM" id="MobiDB-lite"/>
    </source>
</evidence>
<name>A0A2T4IFF0_9RHOO</name>
<dbReference type="SUPFAM" id="SSF55785">
    <property type="entry name" value="PYP-like sensor domain (PAS domain)"/>
    <property type="match status" value="1"/>
</dbReference>
<reference evidence="3 4" key="1">
    <citation type="submission" date="2018-03" db="EMBL/GenBank/DDBJ databases">
        <authorList>
            <person name="Keele B.F."/>
        </authorList>
    </citation>
    <scope>NUCLEOTIDE SEQUENCE [LARGE SCALE GENOMIC DNA]</scope>
    <source>
        <strain evidence="3 4">D20</strain>
    </source>
</reference>
<comment type="caution">
    <text evidence="3">The sequence shown here is derived from an EMBL/GenBank/DDBJ whole genome shotgun (WGS) entry which is preliminary data.</text>
</comment>
<dbReference type="CDD" id="cd00130">
    <property type="entry name" value="PAS"/>
    <property type="match status" value="1"/>
</dbReference>
<dbReference type="GO" id="GO:0006355">
    <property type="term" value="P:regulation of DNA-templated transcription"/>
    <property type="evidence" value="ECO:0007669"/>
    <property type="project" value="InterPro"/>
</dbReference>
<dbReference type="InterPro" id="IPR000014">
    <property type="entry name" value="PAS"/>
</dbReference>
<dbReference type="InterPro" id="IPR013767">
    <property type="entry name" value="PAS_fold"/>
</dbReference>